<keyword evidence="1" id="KW-0040">ANK repeat</keyword>
<dbReference type="SUPFAM" id="SSF53167">
    <property type="entry name" value="Purine and uridine phosphorylases"/>
    <property type="match status" value="1"/>
</dbReference>
<dbReference type="InterPro" id="IPR053137">
    <property type="entry name" value="NLR-like"/>
</dbReference>
<dbReference type="EMBL" id="ML739043">
    <property type="protein sequence ID" value="KAE8356052.1"/>
    <property type="molecule type" value="Genomic_DNA"/>
</dbReference>
<feature type="domain" description="Nucleoside phosphorylase" evidence="2">
    <location>
        <begin position="17"/>
        <end position="299"/>
    </location>
</feature>
<dbReference type="SUPFAM" id="SSF48403">
    <property type="entry name" value="Ankyrin repeat"/>
    <property type="match status" value="1"/>
</dbReference>
<dbReference type="Pfam" id="PF12796">
    <property type="entry name" value="Ank_2"/>
    <property type="match status" value="2"/>
</dbReference>
<feature type="repeat" description="ANK" evidence="1">
    <location>
        <begin position="485"/>
        <end position="517"/>
    </location>
</feature>
<sequence>MNAQGSGNVTLQRADYKIGWICALSTELAAATVMLDEIYGSPSDFIWDPKHDHNPYTFGRIGCHHIVLAVLPAGVYGTNNAALTTKMMGIAFPNLYFVLMVGIGGGVPSAAHDIRLGDVVVSKPVPGHPGVLQYDFGKTGPDGEVRATGVLSKPPPELLGAIATMETKYIMDGGSLTSVVDDALSRRSNMRRSFSHPGLEKDVLYRWDYTHVPGEHCTHCSQTMVEVRSPRETTEPSIHYGLIGSGNQVIKDGRTRERFRERHGILCFEMEAAGIMDTHPCLVIRGVCDYADSHKNKSWQGYAAITAAAYAKDLLLSMGIQAMPRGPAPEQRLALPSSSAGPMWGENALSSPRCTSGLARPLRKAPLPAVRPNREPISPQLREEYGKRILQAAREGKMPLVKIFLEKGGDPSTRDREWNVTALHFTAQAGHHGGTHLLLKAGADPNVPARFTRNTPLFEAASHGHTLVIRSLLQYKADVMRYGRMKRTPLHAAAAGGHFECVRVLVDNGADPDCEDGDGYTPLDLAEREGHLEIAECLREAQGFF</sequence>
<dbReference type="InterPro" id="IPR002110">
    <property type="entry name" value="Ankyrin_rpt"/>
</dbReference>
<dbReference type="Gene3D" id="1.25.40.20">
    <property type="entry name" value="Ankyrin repeat-containing domain"/>
    <property type="match status" value="1"/>
</dbReference>
<feature type="repeat" description="ANK" evidence="1">
    <location>
        <begin position="452"/>
        <end position="484"/>
    </location>
</feature>
<proteinExistence type="predicted"/>
<name>A0A5N6ZEF9_9EURO</name>
<evidence type="ECO:0000313" key="4">
    <source>
        <dbReference type="Proteomes" id="UP000327118"/>
    </source>
</evidence>
<reference evidence="4" key="1">
    <citation type="submission" date="2019-04" db="EMBL/GenBank/DDBJ databases">
        <title>Friends and foes A comparative genomics studyof 23 Aspergillus species from section Flavi.</title>
        <authorList>
            <consortium name="DOE Joint Genome Institute"/>
            <person name="Kjaerbolling I."/>
            <person name="Vesth T."/>
            <person name="Frisvad J.C."/>
            <person name="Nybo J.L."/>
            <person name="Theobald S."/>
            <person name="Kildgaard S."/>
            <person name="Isbrandt T."/>
            <person name="Kuo A."/>
            <person name="Sato A."/>
            <person name="Lyhne E.K."/>
            <person name="Kogle M.E."/>
            <person name="Wiebenga A."/>
            <person name="Kun R.S."/>
            <person name="Lubbers R.J."/>
            <person name="Makela M.R."/>
            <person name="Barry K."/>
            <person name="Chovatia M."/>
            <person name="Clum A."/>
            <person name="Daum C."/>
            <person name="Haridas S."/>
            <person name="He G."/>
            <person name="LaButti K."/>
            <person name="Lipzen A."/>
            <person name="Mondo S."/>
            <person name="Riley R."/>
            <person name="Salamov A."/>
            <person name="Simmons B.A."/>
            <person name="Magnuson J.K."/>
            <person name="Henrissat B."/>
            <person name="Mortensen U.H."/>
            <person name="Larsen T.O."/>
            <person name="Devries R.P."/>
            <person name="Grigoriev I.V."/>
            <person name="Machida M."/>
            <person name="Baker S.E."/>
            <person name="Andersen M.R."/>
        </authorList>
    </citation>
    <scope>NUCLEOTIDE SEQUENCE [LARGE SCALE GENOMIC DNA]</scope>
    <source>
        <strain evidence="4">CBS 553.77</strain>
    </source>
</reference>
<dbReference type="Gene3D" id="3.40.50.1580">
    <property type="entry name" value="Nucleoside phosphorylase domain"/>
    <property type="match status" value="1"/>
</dbReference>
<dbReference type="SMART" id="SM00248">
    <property type="entry name" value="ANK"/>
    <property type="match status" value="5"/>
</dbReference>
<evidence type="ECO:0000259" key="2">
    <source>
        <dbReference type="Pfam" id="PF01048"/>
    </source>
</evidence>
<dbReference type="PANTHER" id="PTHR46082">
    <property type="entry name" value="ATP/GTP-BINDING PROTEIN-RELATED"/>
    <property type="match status" value="1"/>
</dbReference>
<accession>A0A5N6ZEF9</accession>
<dbReference type="InterPro" id="IPR000845">
    <property type="entry name" value="Nucleoside_phosphorylase_d"/>
</dbReference>
<dbReference type="Proteomes" id="UP000327118">
    <property type="component" value="Unassembled WGS sequence"/>
</dbReference>
<dbReference type="PROSITE" id="PS50297">
    <property type="entry name" value="ANK_REP_REGION"/>
    <property type="match status" value="1"/>
</dbReference>
<dbReference type="Pfam" id="PF01048">
    <property type="entry name" value="PNP_UDP_1"/>
    <property type="match status" value="1"/>
</dbReference>
<dbReference type="OrthoDB" id="1577640at2759"/>
<feature type="repeat" description="ANK" evidence="1">
    <location>
        <begin position="418"/>
        <end position="450"/>
    </location>
</feature>
<gene>
    <name evidence="3" type="ORF">BDV28DRAFT_127854</name>
</gene>
<evidence type="ECO:0000313" key="3">
    <source>
        <dbReference type="EMBL" id="KAE8356052.1"/>
    </source>
</evidence>
<keyword evidence="4" id="KW-1185">Reference proteome</keyword>
<dbReference type="PROSITE" id="PS50088">
    <property type="entry name" value="ANK_REPEAT"/>
    <property type="match status" value="3"/>
</dbReference>
<dbReference type="GO" id="GO:0003824">
    <property type="term" value="F:catalytic activity"/>
    <property type="evidence" value="ECO:0007669"/>
    <property type="project" value="InterPro"/>
</dbReference>
<protein>
    <submittedName>
        <fullName evidence="3">Nucleoside phosphorylase domain-containing protein</fullName>
    </submittedName>
</protein>
<evidence type="ECO:0000256" key="1">
    <source>
        <dbReference type="PROSITE-ProRule" id="PRU00023"/>
    </source>
</evidence>
<dbReference type="AlphaFoldDB" id="A0A5N6ZEF9"/>
<dbReference type="GO" id="GO:0009116">
    <property type="term" value="P:nucleoside metabolic process"/>
    <property type="evidence" value="ECO:0007669"/>
    <property type="project" value="InterPro"/>
</dbReference>
<dbReference type="PANTHER" id="PTHR46082:SF11">
    <property type="entry name" value="AAA+ ATPASE DOMAIN-CONTAINING PROTEIN-RELATED"/>
    <property type="match status" value="1"/>
</dbReference>
<dbReference type="InterPro" id="IPR035994">
    <property type="entry name" value="Nucleoside_phosphorylase_sf"/>
</dbReference>
<dbReference type="InterPro" id="IPR036770">
    <property type="entry name" value="Ankyrin_rpt-contain_sf"/>
</dbReference>
<organism evidence="3 4">
    <name type="scientific">Aspergillus coremiiformis</name>
    <dbReference type="NCBI Taxonomy" id="138285"/>
    <lineage>
        <taxon>Eukaryota</taxon>
        <taxon>Fungi</taxon>
        <taxon>Dikarya</taxon>
        <taxon>Ascomycota</taxon>
        <taxon>Pezizomycotina</taxon>
        <taxon>Eurotiomycetes</taxon>
        <taxon>Eurotiomycetidae</taxon>
        <taxon>Eurotiales</taxon>
        <taxon>Aspergillaceae</taxon>
        <taxon>Aspergillus</taxon>
        <taxon>Aspergillus subgen. Circumdati</taxon>
    </lineage>
</organism>